<feature type="domain" description="SCP" evidence="2">
    <location>
        <begin position="70"/>
        <end position="211"/>
    </location>
</feature>
<dbReference type="Gene3D" id="3.40.33.10">
    <property type="entry name" value="CAP"/>
    <property type="match status" value="1"/>
</dbReference>
<dbReference type="PANTHER" id="PTHR10334">
    <property type="entry name" value="CYSTEINE-RICH SECRETORY PROTEIN-RELATED"/>
    <property type="match status" value="1"/>
</dbReference>
<dbReference type="InterPro" id="IPR014044">
    <property type="entry name" value="CAP_dom"/>
</dbReference>
<evidence type="ECO:0000313" key="3">
    <source>
        <dbReference type="Proteomes" id="UP000038045"/>
    </source>
</evidence>
<evidence type="ECO:0000313" key="4">
    <source>
        <dbReference type="WBParaSite" id="PTRK_0000642900.1"/>
    </source>
</evidence>
<dbReference type="Pfam" id="PF00188">
    <property type="entry name" value="CAP"/>
    <property type="match status" value="1"/>
</dbReference>
<dbReference type="WBParaSite" id="PTRK_0000642900.1">
    <property type="protein sequence ID" value="PTRK_0000642900.1"/>
    <property type="gene ID" value="PTRK_0000642900"/>
</dbReference>
<keyword evidence="1" id="KW-0732">Signal</keyword>
<feature type="chain" id="PRO_5005891628" evidence="1">
    <location>
        <begin position="24"/>
        <end position="224"/>
    </location>
</feature>
<keyword evidence="3" id="KW-1185">Reference proteome</keyword>
<protein>
    <submittedName>
        <fullName evidence="4">SCP domain-containing protein</fullName>
    </submittedName>
</protein>
<dbReference type="SMART" id="SM00198">
    <property type="entry name" value="SCP"/>
    <property type="match status" value="1"/>
</dbReference>
<accession>A0A0N4ZF98</accession>
<reference evidence="4" key="1">
    <citation type="submission" date="2017-02" db="UniProtKB">
        <authorList>
            <consortium name="WormBaseParasite"/>
        </authorList>
    </citation>
    <scope>IDENTIFICATION</scope>
</reference>
<sequence>MISILRFAAITIVLLTLFNTISSNNTSRIEIPLRFKRSPRHIYPSVPITPLKQSKHPFAYQGKFNEEILRKYYLDIHNQLRSKHNTPPLQYSIKLQQTAKKFCDELAYENVGLYHDEKNYYEGENLFSIIQRTIPDEWELAKLTMNTFYDELKFYSYDRYNPRGLINYGHASQLLWYNSKYVGIGFSVVKGRGTFKVYICMRYDPPGNVMNAWQFRRNVLPRNY</sequence>
<name>A0A0N4ZF98_PARTI</name>
<evidence type="ECO:0000259" key="2">
    <source>
        <dbReference type="SMART" id="SM00198"/>
    </source>
</evidence>
<evidence type="ECO:0000256" key="1">
    <source>
        <dbReference type="SAM" id="SignalP"/>
    </source>
</evidence>
<organism evidence="3 4">
    <name type="scientific">Parastrongyloides trichosuri</name>
    <name type="common">Possum-specific nematode worm</name>
    <dbReference type="NCBI Taxonomy" id="131310"/>
    <lineage>
        <taxon>Eukaryota</taxon>
        <taxon>Metazoa</taxon>
        <taxon>Ecdysozoa</taxon>
        <taxon>Nematoda</taxon>
        <taxon>Chromadorea</taxon>
        <taxon>Rhabditida</taxon>
        <taxon>Tylenchina</taxon>
        <taxon>Panagrolaimomorpha</taxon>
        <taxon>Strongyloidoidea</taxon>
        <taxon>Strongyloididae</taxon>
        <taxon>Parastrongyloides</taxon>
    </lineage>
</organism>
<dbReference type="STRING" id="131310.A0A0N4ZF98"/>
<dbReference type="Proteomes" id="UP000038045">
    <property type="component" value="Unplaced"/>
</dbReference>
<feature type="signal peptide" evidence="1">
    <location>
        <begin position="1"/>
        <end position="23"/>
    </location>
</feature>
<dbReference type="PRINTS" id="PR00837">
    <property type="entry name" value="V5TPXLIKE"/>
</dbReference>
<dbReference type="InterPro" id="IPR035940">
    <property type="entry name" value="CAP_sf"/>
</dbReference>
<dbReference type="InterPro" id="IPR001283">
    <property type="entry name" value="CRISP-related"/>
</dbReference>
<dbReference type="AlphaFoldDB" id="A0A0N4ZF98"/>
<proteinExistence type="predicted"/>
<dbReference type="SUPFAM" id="SSF55797">
    <property type="entry name" value="PR-1-like"/>
    <property type="match status" value="1"/>
</dbReference>